<accession>A0ABM1A6K6</accession>
<dbReference type="InterPro" id="IPR036291">
    <property type="entry name" value="NAD(P)-bd_dom_sf"/>
</dbReference>
<protein>
    <submittedName>
        <fullName evidence="10">GDH/6PGL endoplasmic bifunctional protein</fullName>
    </submittedName>
</protein>
<dbReference type="Proteomes" id="UP000694888">
    <property type="component" value="Unplaced"/>
</dbReference>
<dbReference type="Gene3D" id="3.30.360.10">
    <property type="entry name" value="Dihydrodipicolinate Reductase, domain 2"/>
    <property type="match status" value="1"/>
</dbReference>
<dbReference type="InterPro" id="IPR001282">
    <property type="entry name" value="G6P_DH"/>
</dbReference>
<dbReference type="Pfam" id="PF02781">
    <property type="entry name" value="G6PD_C"/>
    <property type="match status" value="1"/>
</dbReference>
<proteinExistence type="predicted"/>
<dbReference type="NCBIfam" id="TIGR01198">
    <property type="entry name" value="pgl"/>
    <property type="match status" value="1"/>
</dbReference>
<evidence type="ECO:0000259" key="6">
    <source>
        <dbReference type="Pfam" id="PF00479"/>
    </source>
</evidence>
<dbReference type="InterPro" id="IPR022675">
    <property type="entry name" value="G6P_DH_C"/>
</dbReference>
<dbReference type="Gene3D" id="3.40.50.720">
    <property type="entry name" value="NAD(P)-binding Rossmann-like Domain"/>
    <property type="match status" value="1"/>
</dbReference>
<feature type="domain" description="Glucosamine/galactosamine-6-phosphate isomerase" evidence="7">
    <location>
        <begin position="591"/>
        <end position="813"/>
    </location>
</feature>
<evidence type="ECO:0000256" key="2">
    <source>
        <dbReference type="ARBA" id="ARBA00022526"/>
    </source>
</evidence>
<dbReference type="InterPro" id="IPR037171">
    <property type="entry name" value="NagB/RpiA_transferase-like"/>
</dbReference>
<dbReference type="GeneID" id="101863206"/>
<dbReference type="SUPFAM" id="SSF51735">
    <property type="entry name" value="NAD(P)-binding Rossmann-fold domains"/>
    <property type="match status" value="1"/>
</dbReference>
<sequence length="824" mass="93416">MTMRLTANLTSFLFLMLLYPSASTLNHRTVFVVFGGNGDLAAKYLWQGIFNVYQAQTEELTEERIRVEGSQGVNRTFDFFSVGRTNQEKGTVLLNEILKSNVRCNEDGEEPLAVHVCEKKRKEMLEKVSYISALTDEDFTFLCSEITSKFSSEKGGKVIKEVMLYMAIAPSSYESVLQKFYNTCKSKGEQDIQWKLALEKPFGLNRESVELVSEKMLNFFQEEEIYRVDHYLGKPVVQSILPFRALNKNIERSLNKDHVDRVEIFLKETVGVEERLDVYNSLGVLRDVHQNHLTELLTLVAMDVPADLRNTKLVNENKERLLRQVESVRRHNSLFGQYSEYKDQLKSLPSNASVGDNVPTFAAAVVKINSPRWKSVPFLLVSGKKLDQRETYVRIVFKNNFVCVSHCLDDSLDDEGKHTKQIIFHIGHGSMKRPSILVAKSFGDPLWPENVQESIDPTLFSSSVAYGERFDHFYVGSVGRNTLAYESVLGNILAEKREFFVNSRHLSLSWRIWDYLVGVEKSIRIYESFDPHEQLNFIMKESQLEFSHSPDDILASEQDKTLLSHSDRSHHDYTQSSATFLGRRLVTSRTDTLAFLLAQEIDRAAEVEIQTKGSFHIAFPGGQSVVKLFQVLAQSLANLHWQSIHVWQLDERCVPHQDERSNFQVLDRELLRFVDIPYANIHSMPVVAGGRLCDQELGGAHAYADALRHAVPNSQLDFIVLGAGADGHVASLFPASSVLHVDSSTLVVTHDEGPDFARRRMTLTLPAINRAKHVAILATGKHKQEVISKLEGSKSVDEFPVLGVHPVNGTLSWYMDYDAYFPGQ</sequence>
<dbReference type="InterPro" id="IPR006148">
    <property type="entry name" value="Glc/Gal-6P_isomerase"/>
</dbReference>
<keyword evidence="2" id="KW-0313">Glucose metabolism</keyword>
<dbReference type="Pfam" id="PF00479">
    <property type="entry name" value="G6PD_N"/>
    <property type="match status" value="1"/>
</dbReference>
<reference evidence="10" key="1">
    <citation type="submission" date="2025-08" db="UniProtKB">
        <authorList>
            <consortium name="RefSeq"/>
        </authorList>
    </citation>
    <scope>IDENTIFICATION</scope>
</reference>
<dbReference type="RefSeq" id="XP_012941806.1">
    <property type="nucleotide sequence ID" value="XM_013086352.2"/>
</dbReference>
<feature type="chain" id="PRO_5046766091" evidence="5">
    <location>
        <begin position="25"/>
        <end position="824"/>
    </location>
</feature>
<dbReference type="InterPro" id="IPR022674">
    <property type="entry name" value="G6P_DH_NAD-bd"/>
</dbReference>
<feature type="domain" description="Glucose-6-phosphate dehydrogenase NAD-binding" evidence="6">
    <location>
        <begin position="32"/>
        <end position="238"/>
    </location>
</feature>
<keyword evidence="3" id="KW-0521">NADP</keyword>
<keyword evidence="4" id="KW-0119">Carbohydrate metabolism</keyword>
<gene>
    <name evidence="10" type="primary">LOC101863206</name>
</gene>
<keyword evidence="9" id="KW-1185">Reference proteome</keyword>
<dbReference type="SUPFAM" id="SSF55347">
    <property type="entry name" value="Glyceraldehyde-3-phosphate dehydrogenase-like, C-terminal domain"/>
    <property type="match status" value="1"/>
</dbReference>
<name>A0ABM1A6K6_APLCA</name>
<comment type="pathway">
    <text evidence="1">Carbohydrate degradation; pentose phosphate pathway.</text>
</comment>
<dbReference type="PRINTS" id="PR00079">
    <property type="entry name" value="G6PDHDRGNASE"/>
</dbReference>
<organism evidence="9 10">
    <name type="scientific">Aplysia californica</name>
    <name type="common">California sea hare</name>
    <dbReference type="NCBI Taxonomy" id="6500"/>
    <lineage>
        <taxon>Eukaryota</taxon>
        <taxon>Metazoa</taxon>
        <taxon>Spiralia</taxon>
        <taxon>Lophotrochozoa</taxon>
        <taxon>Mollusca</taxon>
        <taxon>Gastropoda</taxon>
        <taxon>Heterobranchia</taxon>
        <taxon>Euthyneura</taxon>
        <taxon>Tectipleura</taxon>
        <taxon>Aplysiida</taxon>
        <taxon>Aplysioidea</taxon>
        <taxon>Aplysiidae</taxon>
        <taxon>Aplysia</taxon>
    </lineage>
</organism>
<feature type="domain" description="Glucose-6-phosphate dehydrogenase C-terminal" evidence="8">
    <location>
        <begin position="242"/>
        <end position="527"/>
    </location>
</feature>
<evidence type="ECO:0000256" key="5">
    <source>
        <dbReference type="SAM" id="SignalP"/>
    </source>
</evidence>
<keyword evidence="5" id="KW-0732">Signal</keyword>
<dbReference type="CDD" id="cd01400">
    <property type="entry name" value="6PGL"/>
    <property type="match status" value="1"/>
</dbReference>
<dbReference type="Pfam" id="PF01182">
    <property type="entry name" value="Glucosamine_iso"/>
    <property type="match status" value="1"/>
</dbReference>
<dbReference type="Gene3D" id="3.40.50.1360">
    <property type="match status" value="1"/>
</dbReference>
<evidence type="ECO:0000313" key="9">
    <source>
        <dbReference type="Proteomes" id="UP000694888"/>
    </source>
</evidence>
<evidence type="ECO:0000256" key="4">
    <source>
        <dbReference type="ARBA" id="ARBA00023277"/>
    </source>
</evidence>
<evidence type="ECO:0000313" key="10">
    <source>
        <dbReference type="RefSeq" id="XP_012941806.1"/>
    </source>
</evidence>
<feature type="signal peptide" evidence="5">
    <location>
        <begin position="1"/>
        <end position="24"/>
    </location>
</feature>
<evidence type="ECO:0000259" key="7">
    <source>
        <dbReference type="Pfam" id="PF01182"/>
    </source>
</evidence>
<dbReference type="InterPro" id="IPR005900">
    <property type="entry name" value="6-phosphogluconolactonase_DevB"/>
</dbReference>
<dbReference type="SUPFAM" id="SSF100950">
    <property type="entry name" value="NagB/RpiA/CoA transferase-like"/>
    <property type="match status" value="1"/>
</dbReference>
<evidence type="ECO:0000259" key="8">
    <source>
        <dbReference type="Pfam" id="PF02781"/>
    </source>
</evidence>
<evidence type="ECO:0000256" key="3">
    <source>
        <dbReference type="ARBA" id="ARBA00022857"/>
    </source>
</evidence>
<evidence type="ECO:0000256" key="1">
    <source>
        <dbReference type="ARBA" id="ARBA00004959"/>
    </source>
</evidence>
<dbReference type="PANTHER" id="PTHR23429">
    <property type="entry name" value="GLUCOSE-6-PHOSPHATE 1-DEHYDROGENASE G6PD"/>
    <property type="match status" value="1"/>
</dbReference>
<dbReference type="PANTHER" id="PTHR23429:SF7">
    <property type="entry name" value="GDH_6PGL ENDOPLASMIC BIFUNCTIONAL PROTEIN"/>
    <property type="match status" value="1"/>
</dbReference>